<evidence type="ECO:0000256" key="1">
    <source>
        <dbReference type="SAM" id="MobiDB-lite"/>
    </source>
</evidence>
<sequence length="514" mass="56095">MRSLIVIAPLLWAGHALAEPVIFQPDPESVRSYSLSVGDEARPLAFDALYGRYLDAYLDVTGTEDGIHTIPTRVELREDGEYISSSAPRQWSDALTALQRAGYDTEIAGAETEHTFASAAPEVEQDAGAKAEILHAALSDPFASPAFPVTVQAEDGWSTTLPELGSYRNVELRVTAVTDTEVRVAFTGGTGPDTSPDAHDPHPWRTRGHRIAGLAVLDRSDGWVIRQVVTRETTLAVDGQKLPSRRTTVLTPLIDGLDSFAPEDSRWPRDINEVTAPADLPPATAAQMFGDEATFEFFGAPAILAIPADIRSFVQVGRMTFNDLRLFDEAGEPVDIRTHIGAAYAQPDFGYPDSLRSAALVTPNVIGPVMLDQMSRMTAEVSWYPSTTQVIEMTADEDGRASVDSNGVQAELNPGDMPGTYVLRYSGQKDDLITWSLPEEISGQAALYAHDRGPDWLSPAESQVRMFAAEHPEGQTLVLHTETAPQAIRVRLDRPAEQPQVSREMTFAPREYGR</sequence>
<keyword evidence="2" id="KW-0732">Signal</keyword>
<name>A0A8J2ZMH9_9RHOB</name>
<evidence type="ECO:0000313" key="4">
    <source>
        <dbReference type="Proteomes" id="UP000617145"/>
    </source>
</evidence>
<proteinExistence type="predicted"/>
<keyword evidence="4" id="KW-1185">Reference proteome</keyword>
<feature type="chain" id="PRO_5035225941" evidence="2">
    <location>
        <begin position="19"/>
        <end position="514"/>
    </location>
</feature>
<comment type="caution">
    <text evidence="3">The sequence shown here is derived from an EMBL/GenBank/DDBJ whole genome shotgun (WGS) entry which is preliminary data.</text>
</comment>
<dbReference type="EMBL" id="BMJV01000008">
    <property type="protein sequence ID" value="GGG83162.1"/>
    <property type="molecule type" value="Genomic_DNA"/>
</dbReference>
<dbReference type="Proteomes" id="UP000617145">
    <property type="component" value="Unassembled WGS sequence"/>
</dbReference>
<evidence type="ECO:0000256" key="2">
    <source>
        <dbReference type="SAM" id="SignalP"/>
    </source>
</evidence>
<reference evidence="3" key="2">
    <citation type="submission" date="2020-09" db="EMBL/GenBank/DDBJ databases">
        <authorList>
            <person name="Sun Q."/>
            <person name="Zhou Y."/>
        </authorList>
    </citation>
    <scope>NUCLEOTIDE SEQUENCE</scope>
    <source>
        <strain evidence="3">CGMCC 1.15762</strain>
    </source>
</reference>
<organism evidence="3 4">
    <name type="scientific">Salipiger pallidus</name>
    <dbReference type="NCBI Taxonomy" id="1775170"/>
    <lineage>
        <taxon>Bacteria</taxon>
        <taxon>Pseudomonadati</taxon>
        <taxon>Pseudomonadota</taxon>
        <taxon>Alphaproteobacteria</taxon>
        <taxon>Rhodobacterales</taxon>
        <taxon>Roseobacteraceae</taxon>
        <taxon>Salipiger</taxon>
    </lineage>
</organism>
<accession>A0A8J2ZMH9</accession>
<reference evidence="3" key="1">
    <citation type="journal article" date="2014" name="Int. J. Syst. Evol. Microbiol.">
        <title>Complete genome sequence of Corynebacterium casei LMG S-19264T (=DSM 44701T), isolated from a smear-ripened cheese.</title>
        <authorList>
            <consortium name="US DOE Joint Genome Institute (JGI-PGF)"/>
            <person name="Walter F."/>
            <person name="Albersmeier A."/>
            <person name="Kalinowski J."/>
            <person name="Ruckert C."/>
        </authorList>
    </citation>
    <scope>NUCLEOTIDE SEQUENCE</scope>
    <source>
        <strain evidence="3">CGMCC 1.15762</strain>
    </source>
</reference>
<gene>
    <name evidence="3" type="ORF">GCM10011415_36220</name>
</gene>
<dbReference type="AlphaFoldDB" id="A0A8J2ZMH9"/>
<feature type="region of interest" description="Disordered" evidence="1">
    <location>
        <begin position="495"/>
        <end position="514"/>
    </location>
</feature>
<dbReference type="RefSeq" id="WP_188791689.1">
    <property type="nucleotide sequence ID" value="NZ_BMJV01000008.1"/>
</dbReference>
<protein>
    <submittedName>
        <fullName evidence="3">Uncharacterized protein</fullName>
    </submittedName>
</protein>
<feature type="signal peptide" evidence="2">
    <location>
        <begin position="1"/>
        <end position="18"/>
    </location>
</feature>
<evidence type="ECO:0000313" key="3">
    <source>
        <dbReference type="EMBL" id="GGG83162.1"/>
    </source>
</evidence>